<feature type="chain" id="PRO_5040436312" evidence="3">
    <location>
        <begin position="20"/>
        <end position="277"/>
    </location>
</feature>
<keyword evidence="2" id="KW-1133">Transmembrane helix</keyword>
<comment type="caution">
    <text evidence="4">The sequence shown here is derived from an EMBL/GenBank/DDBJ whole genome shotgun (WGS) entry which is preliminary data.</text>
</comment>
<keyword evidence="5" id="KW-1185">Reference proteome</keyword>
<feature type="region of interest" description="Disordered" evidence="1">
    <location>
        <begin position="201"/>
        <end position="241"/>
    </location>
</feature>
<dbReference type="KEGG" id="more:E1B28_013106"/>
<feature type="signal peptide" evidence="3">
    <location>
        <begin position="1"/>
        <end position="19"/>
    </location>
</feature>
<dbReference type="EMBL" id="CM032189">
    <property type="protein sequence ID" value="KAG7087127.1"/>
    <property type="molecule type" value="Genomic_DNA"/>
</dbReference>
<evidence type="ECO:0000313" key="5">
    <source>
        <dbReference type="Proteomes" id="UP001049176"/>
    </source>
</evidence>
<dbReference type="Proteomes" id="UP001049176">
    <property type="component" value="Chromosome 9"/>
</dbReference>
<feature type="compositionally biased region" description="Polar residues" evidence="1">
    <location>
        <begin position="219"/>
        <end position="236"/>
    </location>
</feature>
<organism evidence="4 5">
    <name type="scientific">Marasmius oreades</name>
    <name type="common">fairy-ring Marasmius</name>
    <dbReference type="NCBI Taxonomy" id="181124"/>
    <lineage>
        <taxon>Eukaryota</taxon>
        <taxon>Fungi</taxon>
        <taxon>Dikarya</taxon>
        <taxon>Basidiomycota</taxon>
        <taxon>Agaricomycotina</taxon>
        <taxon>Agaricomycetes</taxon>
        <taxon>Agaricomycetidae</taxon>
        <taxon>Agaricales</taxon>
        <taxon>Marasmiineae</taxon>
        <taxon>Marasmiaceae</taxon>
        <taxon>Marasmius</taxon>
    </lineage>
</organism>
<dbReference type="GeneID" id="66082181"/>
<evidence type="ECO:0000256" key="2">
    <source>
        <dbReference type="SAM" id="Phobius"/>
    </source>
</evidence>
<reference evidence="4" key="1">
    <citation type="journal article" date="2021" name="Genome Biol. Evol.">
        <title>The assembled and annotated genome of the fairy-ring fungus Marasmius oreades.</title>
        <authorList>
            <person name="Hiltunen M."/>
            <person name="Ament-Velasquez S.L."/>
            <person name="Johannesson H."/>
        </authorList>
    </citation>
    <scope>NUCLEOTIDE SEQUENCE</scope>
    <source>
        <strain evidence="4">03SP1</strain>
    </source>
</reference>
<evidence type="ECO:0000256" key="1">
    <source>
        <dbReference type="SAM" id="MobiDB-lite"/>
    </source>
</evidence>
<keyword evidence="2" id="KW-0472">Membrane</keyword>
<dbReference type="RefSeq" id="XP_043003598.1">
    <property type="nucleotide sequence ID" value="XM_043158254.1"/>
</dbReference>
<dbReference type="AlphaFoldDB" id="A0A9P7RPK0"/>
<feature type="compositionally biased region" description="Basic and acidic residues" evidence="1">
    <location>
        <begin position="201"/>
        <end position="218"/>
    </location>
</feature>
<proteinExistence type="predicted"/>
<feature type="transmembrane region" description="Helical" evidence="2">
    <location>
        <begin position="142"/>
        <end position="166"/>
    </location>
</feature>
<name>A0A9P7RPK0_9AGAR</name>
<dbReference type="OrthoDB" id="3018813at2759"/>
<sequence>MLLATFLLFFMISIRYVWALNITFPSPPTAGQNNTFLWTRKQGDPGTVLLRKQKLDGSIGATPWSSNPVQLDLSNPAGSAQINFDRAGLFNVGAFKTDATTPISITQVAVSLIPTFAGASIGTSSTESVSSPVGSSTQSPSVAFIVGLSLGLIALLVIIGGIILYFRYRCRRIRTDTTPPSLTPFSDTSGYNITRTDIKERQRQMVGQKEHQVERQSRSYEQAPQTSPANNQTGDSGLNRLGDDTVLELRHQMAIVTQRMATLEAGMAPPPDYSSQL</sequence>
<protein>
    <submittedName>
        <fullName evidence="4">Uncharacterized protein</fullName>
    </submittedName>
</protein>
<gene>
    <name evidence="4" type="ORF">E1B28_013106</name>
</gene>
<keyword evidence="3" id="KW-0732">Signal</keyword>
<evidence type="ECO:0000256" key="3">
    <source>
        <dbReference type="SAM" id="SignalP"/>
    </source>
</evidence>
<keyword evidence="2" id="KW-0812">Transmembrane</keyword>
<accession>A0A9P7RPK0</accession>
<evidence type="ECO:0000313" key="4">
    <source>
        <dbReference type="EMBL" id="KAG7087127.1"/>
    </source>
</evidence>